<dbReference type="EMBL" id="SRID01000447">
    <property type="protein sequence ID" value="TGA90315.1"/>
    <property type="molecule type" value="Genomic_DNA"/>
</dbReference>
<organism evidence="4 5">
    <name type="scientific">Streptomyces palmae</name>
    <dbReference type="NCBI Taxonomy" id="1701085"/>
    <lineage>
        <taxon>Bacteria</taxon>
        <taxon>Bacillati</taxon>
        <taxon>Actinomycetota</taxon>
        <taxon>Actinomycetes</taxon>
        <taxon>Kitasatosporales</taxon>
        <taxon>Streptomycetaceae</taxon>
        <taxon>Streptomyces</taxon>
    </lineage>
</organism>
<dbReference type="InterPro" id="IPR036366">
    <property type="entry name" value="PGBDSf"/>
</dbReference>
<dbReference type="OrthoDB" id="3268648at2"/>
<feature type="compositionally biased region" description="Gly residues" evidence="1">
    <location>
        <begin position="343"/>
        <end position="357"/>
    </location>
</feature>
<sequence>MRPRRGADRSGGEGHVNDTEQREPAGRHRSGEAADGPGPGRRRRGPVLVGAGITLVAGVSVVGALGLGGGDGDDSAGPGRASQVVRVTRATLTEQTEIDGELGHGPEVPLQTKAKGTVTWLPEPGATLRRGGAVLRVDDRPVVLLYGSLPMYRELGLVEHQGDGAPAPGSGAKDTGTAGDGGSASGTGGNDTGTGGERTPGTGRPPTPLRGMDVRQFETNLSALGYTGFTVDDTYTELTAAAVRRWQKDLGVPQTGRVGTGDLVYVPGPIRIGRTGVRVGADAGGDLLSYTSTARMATVAARADDMGWARRGAEVAVDLPDGRSVKGRIASVGKEASAPAAGGADGQDGGAGTGGEPGAKAASVPVVITFADQHTLGELQSGPVTVHSVARRRQGVLTVPVAALVALAEGGHGLEPAQGGGTGAGRYIPVTTGLFADGKVEVSGAQVHEGMKVRIPE</sequence>
<feature type="transmembrane region" description="Helical" evidence="2">
    <location>
        <begin position="47"/>
        <end position="68"/>
    </location>
</feature>
<feature type="region of interest" description="Disordered" evidence="1">
    <location>
        <begin position="1"/>
        <end position="46"/>
    </location>
</feature>
<keyword evidence="5" id="KW-1185">Reference proteome</keyword>
<dbReference type="SUPFAM" id="SSF47090">
    <property type="entry name" value="PGBD-like"/>
    <property type="match status" value="1"/>
</dbReference>
<dbReference type="InterPro" id="IPR002477">
    <property type="entry name" value="Peptidoglycan-bd-like"/>
</dbReference>
<feature type="region of interest" description="Disordered" evidence="1">
    <location>
        <begin position="160"/>
        <end position="211"/>
    </location>
</feature>
<feature type="domain" description="Peptidoglycan binding-like" evidence="3">
    <location>
        <begin position="211"/>
        <end position="260"/>
    </location>
</feature>
<comment type="caution">
    <text evidence="4">The sequence shown here is derived from an EMBL/GenBank/DDBJ whole genome shotgun (WGS) entry which is preliminary data.</text>
</comment>
<feature type="compositionally biased region" description="Gly residues" evidence="1">
    <location>
        <begin position="178"/>
        <end position="198"/>
    </location>
</feature>
<gene>
    <name evidence="4" type="ORF">E4099_28810</name>
</gene>
<evidence type="ECO:0000256" key="2">
    <source>
        <dbReference type="SAM" id="Phobius"/>
    </source>
</evidence>
<dbReference type="Gene3D" id="1.10.101.10">
    <property type="entry name" value="PGBD-like superfamily/PGBD"/>
    <property type="match status" value="1"/>
</dbReference>
<reference evidence="4 5" key="1">
    <citation type="submission" date="2019-03" db="EMBL/GenBank/DDBJ databases">
        <authorList>
            <person name="Gonzalez-Pimentel J.L."/>
        </authorList>
    </citation>
    <scope>NUCLEOTIDE SEQUENCE [LARGE SCALE GENOMIC DNA]</scope>
    <source>
        <strain evidence="4 5">JCM 31289</strain>
    </source>
</reference>
<dbReference type="Proteomes" id="UP000297948">
    <property type="component" value="Unassembled WGS sequence"/>
</dbReference>
<feature type="compositionally biased region" description="Low complexity" evidence="1">
    <location>
        <begin position="333"/>
        <end position="342"/>
    </location>
</feature>
<protein>
    <submittedName>
        <fullName evidence="4">Peptidoglycan-binding protein</fullName>
    </submittedName>
</protein>
<evidence type="ECO:0000313" key="4">
    <source>
        <dbReference type="EMBL" id="TGA90315.1"/>
    </source>
</evidence>
<evidence type="ECO:0000256" key="1">
    <source>
        <dbReference type="SAM" id="MobiDB-lite"/>
    </source>
</evidence>
<name>A0A4Z0G4D4_9ACTN</name>
<dbReference type="InterPro" id="IPR036365">
    <property type="entry name" value="PGBD-like_sf"/>
</dbReference>
<keyword evidence="2" id="KW-0472">Membrane</keyword>
<accession>A0A4Z0G4D4</accession>
<feature type="region of interest" description="Disordered" evidence="1">
    <location>
        <begin position="333"/>
        <end position="358"/>
    </location>
</feature>
<feature type="compositionally biased region" description="Basic and acidic residues" evidence="1">
    <location>
        <begin position="1"/>
        <end position="32"/>
    </location>
</feature>
<dbReference type="Pfam" id="PF01471">
    <property type="entry name" value="PG_binding_1"/>
    <property type="match status" value="1"/>
</dbReference>
<dbReference type="AlphaFoldDB" id="A0A4Z0G4D4"/>
<keyword evidence="2" id="KW-1133">Transmembrane helix</keyword>
<evidence type="ECO:0000259" key="3">
    <source>
        <dbReference type="Pfam" id="PF01471"/>
    </source>
</evidence>
<evidence type="ECO:0000313" key="5">
    <source>
        <dbReference type="Proteomes" id="UP000297948"/>
    </source>
</evidence>
<keyword evidence="2" id="KW-0812">Transmembrane</keyword>
<proteinExistence type="predicted"/>